<proteinExistence type="predicted"/>
<reference evidence="1" key="1">
    <citation type="journal article" date="2021" name="Proc. Natl. Acad. Sci. U.S.A.">
        <title>A Catalog of Tens of Thousands of Viruses from Human Metagenomes Reveals Hidden Associations with Chronic Diseases.</title>
        <authorList>
            <person name="Tisza M.J."/>
            <person name="Buck C.B."/>
        </authorList>
    </citation>
    <scope>NUCLEOTIDE SEQUENCE</scope>
    <source>
        <strain evidence="1">CtYBm1</strain>
    </source>
</reference>
<name>A0A8S5LSF9_9CAUD</name>
<accession>A0A8S5LSF9</accession>
<evidence type="ECO:0000313" key="1">
    <source>
        <dbReference type="EMBL" id="DAD72783.1"/>
    </source>
</evidence>
<sequence>MFSCTFFFVQHMKILRAARIFTKIFEVTARKNMGKT</sequence>
<organism evidence="1">
    <name type="scientific">Siphoviridae sp. ctYBm1</name>
    <dbReference type="NCBI Taxonomy" id="2826374"/>
    <lineage>
        <taxon>Viruses</taxon>
        <taxon>Duplodnaviria</taxon>
        <taxon>Heunggongvirae</taxon>
        <taxon>Uroviricota</taxon>
        <taxon>Caudoviricetes</taxon>
    </lineage>
</organism>
<dbReference type="EMBL" id="BK014726">
    <property type="protein sequence ID" value="DAD72783.1"/>
    <property type="molecule type" value="Genomic_DNA"/>
</dbReference>
<protein>
    <submittedName>
        <fullName evidence="1">Uncharacterized protein</fullName>
    </submittedName>
</protein>